<organism evidence="2 3">
    <name type="scientific">Gelidibacter algens</name>
    <dbReference type="NCBI Taxonomy" id="49280"/>
    <lineage>
        <taxon>Bacteria</taxon>
        <taxon>Pseudomonadati</taxon>
        <taxon>Bacteroidota</taxon>
        <taxon>Flavobacteriia</taxon>
        <taxon>Flavobacteriales</taxon>
        <taxon>Flavobacteriaceae</taxon>
        <taxon>Gelidibacter</taxon>
    </lineage>
</organism>
<evidence type="ECO:0000313" key="3">
    <source>
        <dbReference type="Proteomes" id="UP000248987"/>
    </source>
</evidence>
<dbReference type="Proteomes" id="UP000248987">
    <property type="component" value="Unassembled WGS sequence"/>
</dbReference>
<keyword evidence="3" id="KW-1185">Reference proteome</keyword>
<reference evidence="2 3" key="1">
    <citation type="submission" date="2018-06" db="EMBL/GenBank/DDBJ databases">
        <title>Genomic Encyclopedia of Archaeal and Bacterial Type Strains, Phase II (KMG-II): from individual species to whole genera.</title>
        <authorList>
            <person name="Goeker M."/>
        </authorList>
    </citation>
    <scope>NUCLEOTIDE SEQUENCE [LARGE SCALE GENOMIC DNA]</scope>
    <source>
        <strain evidence="2 3">DSM 12408</strain>
    </source>
</reference>
<name>A0A327S6S8_9FLAO</name>
<gene>
    <name evidence="2" type="ORF">LX77_01725</name>
</gene>
<evidence type="ECO:0000256" key="1">
    <source>
        <dbReference type="SAM" id="MobiDB-lite"/>
    </source>
</evidence>
<evidence type="ECO:0000313" key="2">
    <source>
        <dbReference type="EMBL" id="RAJ24729.1"/>
    </source>
</evidence>
<dbReference type="AlphaFoldDB" id="A0A327S6S8"/>
<sequence>MSDKQKDQETDRKDSSTKHARGSKKVHSERDDSTEDGFKPNKTKK</sequence>
<comment type="caution">
    <text evidence="2">The sequence shown here is derived from an EMBL/GenBank/DDBJ whole genome shotgun (WGS) entry which is preliminary data.</text>
</comment>
<feature type="region of interest" description="Disordered" evidence="1">
    <location>
        <begin position="1"/>
        <end position="45"/>
    </location>
</feature>
<dbReference type="OrthoDB" id="1453312at2"/>
<accession>A0A327S6S8</accession>
<dbReference type="EMBL" id="QLLQ01000005">
    <property type="protein sequence ID" value="RAJ24729.1"/>
    <property type="molecule type" value="Genomic_DNA"/>
</dbReference>
<dbReference type="RefSeq" id="WP_157487206.1">
    <property type="nucleotide sequence ID" value="NZ_LZRN01000018.1"/>
</dbReference>
<feature type="compositionally biased region" description="Basic and acidic residues" evidence="1">
    <location>
        <begin position="26"/>
        <end position="39"/>
    </location>
</feature>
<feature type="compositionally biased region" description="Basic and acidic residues" evidence="1">
    <location>
        <begin position="1"/>
        <end position="17"/>
    </location>
</feature>
<proteinExistence type="predicted"/>
<protein>
    <submittedName>
        <fullName evidence="2">Uncharacterized protein</fullName>
    </submittedName>
</protein>